<comment type="caution">
    <text evidence="7">The sequence shown here is derived from an EMBL/GenBank/DDBJ whole genome shotgun (WGS) entry which is preliminary data.</text>
</comment>
<feature type="domain" description="Calcineurin-like phosphoesterase" evidence="6">
    <location>
        <begin position="9"/>
        <end position="265"/>
    </location>
</feature>
<evidence type="ECO:0000256" key="2">
    <source>
        <dbReference type="ARBA" id="ARBA00022801"/>
    </source>
</evidence>
<evidence type="ECO:0000313" key="8">
    <source>
        <dbReference type="Proteomes" id="UP000075502"/>
    </source>
</evidence>
<protein>
    <recommendedName>
        <fullName evidence="6">Calcineurin-like phosphoesterase domain-containing protein</fullName>
    </recommendedName>
</protein>
<evidence type="ECO:0000256" key="5">
    <source>
        <dbReference type="SAM" id="MobiDB-lite"/>
    </source>
</evidence>
<evidence type="ECO:0000259" key="6">
    <source>
        <dbReference type="Pfam" id="PF00149"/>
    </source>
</evidence>
<dbReference type="InterPro" id="IPR027417">
    <property type="entry name" value="P-loop_NTPase"/>
</dbReference>
<dbReference type="PANTHER" id="PTHR42988:SF2">
    <property type="entry name" value="CYCLIC NUCLEOTIDE PHOSPHODIESTERASE CBUA0032-RELATED"/>
    <property type="match status" value="1"/>
</dbReference>
<dbReference type="AlphaFoldDB" id="A0A150U1Y7"/>
<dbReference type="InterPro" id="IPR050884">
    <property type="entry name" value="CNP_phosphodiesterase-III"/>
</dbReference>
<dbReference type="GO" id="GO:0046872">
    <property type="term" value="F:metal ion binding"/>
    <property type="evidence" value="ECO:0007669"/>
    <property type="project" value="UniProtKB-KW"/>
</dbReference>
<reference evidence="7 8" key="1">
    <citation type="submission" date="2014-02" db="EMBL/GenBank/DDBJ databases">
        <title>The small core and large imbalanced accessory genome model reveals a collaborative survival strategy of Sorangium cellulosum strains in nature.</title>
        <authorList>
            <person name="Han K."/>
            <person name="Peng R."/>
            <person name="Blom J."/>
            <person name="Li Y.-Z."/>
        </authorList>
    </citation>
    <scope>NUCLEOTIDE SEQUENCE [LARGE SCALE GENOMIC DNA]</scope>
    <source>
        <strain evidence="7 8">So0007-03</strain>
    </source>
</reference>
<keyword evidence="3" id="KW-0408">Iron</keyword>
<feature type="compositionally biased region" description="Basic residues" evidence="5">
    <location>
        <begin position="906"/>
        <end position="933"/>
    </location>
</feature>
<proteinExistence type="inferred from homology"/>
<feature type="non-terminal residue" evidence="7">
    <location>
        <position position="933"/>
    </location>
</feature>
<dbReference type="SUPFAM" id="SSF52540">
    <property type="entry name" value="P-loop containing nucleoside triphosphate hydrolases"/>
    <property type="match status" value="1"/>
</dbReference>
<dbReference type="Gene3D" id="3.40.50.300">
    <property type="entry name" value="P-loop containing nucleotide triphosphate hydrolases"/>
    <property type="match status" value="1"/>
</dbReference>
<dbReference type="Pfam" id="PF00149">
    <property type="entry name" value="Metallophos"/>
    <property type="match status" value="1"/>
</dbReference>
<dbReference type="PANTHER" id="PTHR42988">
    <property type="entry name" value="PHOSPHOHYDROLASE"/>
    <property type="match status" value="1"/>
</dbReference>
<feature type="region of interest" description="Disordered" evidence="5">
    <location>
        <begin position="840"/>
        <end position="933"/>
    </location>
</feature>
<keyword evidence="2" id="KW-0378">Hydrolase</keyword>
<dbReference type="Proteomes" id="UP000075502">
    <property type="component" value="Unassembled WGS sequence"/>
</dbReference>
<evidence type="ECO:0000256" key="1">
    <source>
        <dbReference type="ARBA" id="ARBA00022723"/>
    </source>
</evidence>
<sequence length="933" mass="103664">MAKEREHRLRVLHISDLHVRGPRETEAWRRRRVLGEAWERNLDDLVKDGIPIDLVCFTGDVADHGTSEEYGPATEFVEATLGRLHVPKERFFVVPGNHDIHRGTNQAAWKKLRSLLFDVPAIERSRWLQGGKTPRGLRDKQREQVLERGAAFRTWLSSIGREALLPNRSLHGRLGYSVRVPGLPFDVQVIGLDSAWLCGDNADSGNLLLTEDQVVRLATDEHGKTLPGFRVALMHHPLTDLSDADGCRDLLAEHVDLVLRGHLHREEIAAWVGPGQILRQVAAGCLYEGSRGNTWPNACHLFDVTLDAAGRPKRYDVRLRGFSDRQAGFWFDDGSLYAEAPNGRLTWVVRPPSEPPPPPSTRGRVFVGRREELQRIAAALLPSAGERKPAAICAVQGMPGVGKSYLAEQFRLDRASDFPGGAVLVALQPEEGRAAEPLATALLGQIADRLSLRAPPNEMAARVRDRLRVPLTLLRVENVDSAAAAGAVVWLARWLQDCPMIVTGRYKGLGDGAGWVRVPVAELDEPTALEQLEAELPPARVRGKREELRRLVRELGRLPLALHLAAGYLREGGYDAGTFLAELRRSGFDLDPNHPDDRLLQEDRRRANLHRTFSLSLALLGRQLGADADALLAGLRALGHGPLGGFGRSLGEALAGLAAVDFARLMNTSGKLSLVMPAEEREDDAWRIHPLLAEWLRRGADETAVLTRMTEWFVTRLRAEAEQPWKDVTREAGALSAWLARVGGEEVVRVERAGSQYAIQNGPFHVWMEFCARGLRERSDPKERSDLLWTLANVAQRMGAMDIAAEAAEQKLAVDRDRGDEREAALAAGCRADILGAAHTTRRRASRLRAARRRARPRRDLGPDRRHRPGPRPARRGAAHTTRRTASRLRAARSRARARRDLGPDRRHRPGQRPTRRGAARTTRRTASRLRAA</sequence>
<comment type="similarity">
    <text evidence="4">Belongs to the cyclic nucleotide phosphodiesterase class-III family.</text>
</comment>
<evidence type="ECO:0000313" key="7">
    <source>
        <dbReference type="EMBL" id="KYG10933.1"/>
    </source>
</evidence>
<dbReference type="Gene3D" id="3.60.21.10">
    <property type="match status" value="1"/>
</dbReference>
<dbReference type="InterPro" id="IPR029052">
    <property type="entry name" value="Metallo-depent_PP-like"/>
</dbReference>
<feature type="compositionally biased region" description="Basic residues" evidence="5">
    <location>
        <begin position="865"/>
        <end position="898"/>
    </location>
</feature>
<organism evidence="7 8">
    <name type="scientific">Sorangium cellulosum</name>
    <name type="common">Polyangium cellulosum</name>
    <dbReference type="NCBI Taxonomy" id="56"/>
    <lineage>
        <taxon>Bacteria</taxon>
        <taxon>Pseudomonadati</taxon>
        <taxon>Myxococcota</taxon>
        <taxon>Polyangia</taxon>
        <taxon>Polyangiales</taxon>
        <taxon>Polyangiaceae</taxon>
        <taxon>Sorangium</taxon>
    </lineage>
</organism>
<gene>
    <name evidence="7" type="ORF">BE21_58480</name>
</gene>
<dbReference type="GO" id="GO:0016787">
    <property type="term" value="F:hydrolase activity"/>
    <property type="evidence" value="ECO:0007669"/>
    <property type="project" value="UniProtKB-KW"/>
</dbReference>
<keyword evidence="1" id="KW-0479">Metal-binding</keyword>
<dbReference type="SUPFAM" id="SSF56300">
    <property type="entry name" value="Metallo-dependent phosphatases"/>
    <property type="match status" value="1"/>
</dbReference>
<evidence type="ECO:0000256" key="4">
    <source>
        <dbReference type="ARBA" id="ARBA00025742"/>
    </source>
</evidence>
<dbReference type="EMBL" id="JEME01000180">
    <property type="protein sequence ID" value="KYG10933.1"/>
    <property type="molecule type" value="Genomic_DNA"/>
</dbReference>
<feature type="compositionally biased region" description="Basic residues" evidence="5">
    <location>
        <begin position="840"/>
        <end position="857"/>
    </location>
</feature>
<accession>A0A150U1Y7</accession>
<evidence type="ECO:0000256" key="3">
    <source>
        <dbReference type="ARBA" id="ARBA00023004"/>
    </source>
</evidence>
<name>A0A150U1Y7_SORCE</name>
<dbReference type="InterPro" id="IPR004843">
    <property type="entry name" value="Calcineurin-like_PHP"/>
</dbReference>